<dbReference type="RefSeq" id="WP_129202836.1">
    <property type="nucleotide sequence ID" value="NZ_CP035495.1"/>
</dbReference>
<gene>
    <name evidence="2" type="ORF">ET495_04155</name>
</gene>
<dbReference type="AlphaFoldDB" id="A0A4P6EJN9"/>
<evidence type="ECO:0000313" key="3">
    <source>
        <dbReference type="Proteomes" id="UP000291758"/>
    </source>
</evidence>
<protein>
    <submittedName>
        <fullName evidence="2">Uncharacterized protein</fullName>
    </submittedName>
</protein>
<feature type="region of interest" description="Disordered" evidence="1">
    <location>
        <begin position="69"/>
        <end position="97"/>
    </location>
</feature>
<accession>A0A4P6EJN9</accession>
<evidence type="ECO:0000256" key="1">
    <source>
        <dbReference type="SAM" id="MobiDB-lite"/>
    </source>
</evidence>
<dbReference type="KEGG" id="xyl:ET495_04155"/>
<dbReference type="EMBL" id="CP035495">
    <property type="protein sequence ID" value="QAY62575.1"/>
    <property type="molecule type" value="Genomic_DNA"/>
</dbReference>
<keyword evidence="3" id="KW-1185">Reference proteome</keyword>
<dbReference type="Proteomes" id="UP000291758">
    <property type="component" value="Chromosome"/>
</dbReference>
<name>A0A4P6EJN9_9MICO</name>
<organism evidence="2 3">
    <name type="scientific">Xylanimonas allomyrinae</name>
    <dbReference type="NCBI Taxonomy" id="2509459"/>
    <lineage>
        <taxon>Bacteria</taxon>
        <taxon>Bacillati</taxon>
        <taxon>Actinomycetota</taxon>
        <taxon>Actinomycetes</taxon>
        <taxon>Micrococcales</taxon>
        <taxon>Promicromonosporaceae</taxon>
        <taxon>Xylanimonas</taxon>
    </lineage>
</organism>
<evidence type="ECO:0000313" key="2">
    <source>
        <dbReference type="EMBL" id="QAY62575.1"/>
    </source>
</evidence>
<sequence>MTSDDRVALAVGLVTLAVAVFAWRHARPGAPFKVTSSSQEEFGLERTGYAPVVVEAVYVPHHRRLVRANESASEGPHSTGHGDPFFFDLHGARPHRW</sequence>
<reference evidence="2 3" key="1">
    <citation type="submission" date="2019-01" db="EMBL/GenBank/DDBJ databases">
        <title>Genome sequencing of strain 2JSPR-7.</title>
        <authorList>
            <person name="Heo J."/>
            <person name="Kim S.-J."/>
            <person name="Kim J.-S."/>
            <person name="Hong S.-B."/>
            <person name="Kwon S.-W."/>
        </authorList>
    </citation>
    <scope>NUCLEOTIDE SEQUENCE [LARGE SCALE GENOMIC DNA]</scope>
    <source>
        <strain evidence="2 3">2JSPR-7</strain>
    </source>
</reference>
<proteinExistence type="predicted"/>